<dbReference type="PANTHER" id="PTHR30093">
    <property type="entry name" value="GENERAL SECRETION PATHWAY PROTEIN G"/>
    <property type="match status" value="1"/>
</dbReference>
<organism evidence="2 3">
    <name type="scientific">Vibrio ulleungensis</name>
    <dbReference type="NCBI Taxonomy" id="2807619"/>
    <lineage>
        <taxon>Bacteria</taxon>
        <taxon>Pseudomonadati</taxon>
        <taxon>Pseudomonadota</taxon>
        <taxon>Gammaproteobacteria</taxon>
        <taxon>Vibrionales</taxon>
        <taxon>Vibrionaceae</taxon>
        <taxon>Vibrio</taxon>
    </lineage>
</organism>
<feature type="transmembrane region" description="Helical" evidence="1">
    <location>
        <begin position="7"/>
        <end position="32"/>
    </location>
</feature>
<evidence type="ECO:0000313" key="3">
    <source>
        <dbReference type="Proteomes" id="UP000809621"/>
    </source>
</evidence>
<proteinExistence type="predicted"/>
<comment type="caution">
    <text evidence="2">The sequence shown here is derived from an EMBL/GenBank/DDBJ whole genome shotgun (WGS) entry which is preliminary data.</text>
</comment>
<keyword evidence="1" id="KW-0812">Transmembrane</keyword>
<dbReference type="InterPro" id="IPR012902">
    <property type="entry name" value="N_methyl_site"/>
</dbReference>
<dbReference type="InterPro" id="IPR045584">
    <property type="entry name" value="Pilin-like"/>
</dbReference>
<evidence type="ECO:0000256" key="1">
    <source>
        <dbReference type="SAM" id="Phobius"/>
    </source>
</evidence>
<keyword evidence="1" id="KW-0472">Membrane</keyword>
<dbReference type="PANTHER" id="PTHR30093:SF7">
    <property type="entry name" value="MSHA MAJOR PILIN SUBUNIT MSHA"/>
    <property type="match status" value="1"/>
</dbReference>
<keyword evidence="1" id="KW-1133">Transmembrane helix</keyword>
<evidence type="ECO:0000313" key="2">
    <source>
        <dbReference type="EMBL" id="MBM7037974.1"/>
    </source>
</evidence>
<protein>
    <submittedName>
        <fullName evidence="2">Prepilin-type N-terminal cleavage/methylation domain-containing protein</fullName>
    </submittedName>
</protein>
<dbReference type="EMBL" id="JAFEUM010000007">
    <property type="protein sequence ID" value="MBM7037974.1"/>
    <property type="molecule type" value="Genomic_DNA"/>
</dbReference>
<dbReference type="Pfam" id="PF07963">
    <property type="entry name" value="N_methyl"/>
    <property type="match status" value="1"/>
</dbReference>
<gene>
    <name evidence="2" type="ORF">JQC93_16385</name>
</gene>
<dbReference type="NCBIfam" id="TIGR02532">
    <property type="entry name" value="IV_pilin_GFxxxE"/>
    <property type="match status" value="1"/>
</dbReference>
<name>A0ABS2HLU1_9VIBR</name>
<dbReference type="PROSITE" id="PS00409">
    <property type="entry name" value="PROKAR_NTER_METHYL"/>
    <property type="match status" value="1"/>
</dbReference>
<sequence>MSSRSRGFTLVELVVVLVIIGILAITAAPRFLNLQEDARKSALQGIAAALKTTITLVKSKAYINGLSPATENPGNNEQAIYIIDFGEGIGSVEVDWATLCPESKGELGNDLTMIDFLVLDDPESIEQEYGNRYTAIGYDVPFTSSDLGGATITPSNGCYVLYDSFGDRQGGDCTVEVVDTDC</sequence>
<dbReference type="RefSeq" id="WP_205159464.1">
    <property type="nucleotide sequence ID" value="NZ_JAFEUM010000007.1"/>
</dbReference>
<dbReference type="SUPFAM" id="SSF54523">
    <property type="entry name" value="Pili subunits"/>
    <property type="match status" value="1"/>
</dbReference>
<dbReference type="Proteomes" id="UP000809621">
    <property type="component" value="Unassembled WGS sequence"/>
</dbReference>
<accession>A0ABS2HLU1</accession>
<keyword evidence="3" id="KW-1185">Reference proteome</keyword>
<dbReference type="Gene3D" id="3.30.700.10">
    <property type="entry name" value="Glycoprotein, Type 4 Pilin"/>
    <property type="match status" value="1"/>
</dbReference>
<reference evidence="2 3" key="1">
    <citation type="submission" date="2021-02" db="EMBL/GenBank/DDBJ databases">
        <authorList>
            <person name="Park J.-S."/>
        </authorList>
    </citation>
    <scope>NUCLEOTIDE SEQUENCE [LARGE SCALE GENOMIC DNA]</scope>
    <source>
        <strain evidence="2 3">188UL20-2</strain>
    </source>
</reference>